<gene>
    <name evidence="1" type="ORF">CAEBREN_17968</name>
</gene>
<evidence type="ECO:0000313" key="1">
    <source>
        <dbReference type="EMBL" id="EGT47490.1"/>
    </source>
</evidence>
<dbReference type="EMBL" id="GL379820">
    <property type="protein sequence ID" value="EGT47490.1"/>
    <property type="molecule type" value="Genomic_DNA"/>
</dbReference>
<protein>
    <submittedName>
        <fullName evidence="1">Uncharacterized protein</fullName>
    </submittedName>
</protein>
<dbReference type="AlphaFoldDB" id="G0MY86"/>
<sequence>MNARRLRYEPNLEIEQLFLYHAQLTALNRIINQHRHRGNRRVHNELRFFVMYRNNLRAIVRLGGDRYTATGRRLVHYLISLLR</sequence>
<name>G0MY86_CAEBE</name>
<reference evidence="2" key="1">
    <citation type="submission" date="2011-07" db="EMBL/GenBank/DDBJ databases">
        <authorList>
            <consortium name="Caenorhabditis brenneri Sequencing and Analysis Consortium"/>
            <person name="Wilson R.K."/>
        </authorList>
    </citation>
    <scope>NUCLEOTIDE SEQUENCE [LARGE SCALE GENOMIC DNA]</scope>
    <source>
        <strain evidence="2">PB2801</strain>
    </source>
</reference>
<evidence type="ECO:0000313" key="2">
    <source>
        <dbReference type="Proteomes" id="UP000008068"/>
    </source>
</evidence>
<accession>G0MY86</accession>
<dbReference type="HOGENOM" id="CLU_2544606_0_0_1"/>
<keyword evidence="2" id="KW-1185">Reference proteome</keyword>
<organism evidence="2">
    <name type="scientific">Caenorhabditis brenneri</name>
    <name type="common">Nematode worm</name>
    <dbReference type="NCBI Taxonomy" id="135651"/>
    <lineage>
        <taxon>Eukaryota</taxon>
        <taxon>Metazoa</taxon>
        <taxon>Ecdysozoa</taxon>
        <taxon>Nematoda</taxon>
        <taxon>Chromadorea</taxon>
        <taxon>Rhabditida</taxon>
        <taxon>Rhabditina</taxon>
        <taxon>Rhabditomorpha</taxon>
        <taxon>Rhabditoidea</taxon>
        <taxon>Rhabditidae</taxon>
        <taxon>Peloderinae</taxon>
        <taxon>Caenorhabditis</taxon>
    </lineage>
</organism>
<proteinExistence type="predicted"/>
<dbReference type="InParanoid" id="G0MY86"/>
<dbReference type="Proteomes" id="UP000008068">
    <property type="component" value="Unassembled WGS sequence"/>
</dbReference>